<dbReference type="Proteomes" id="UP000002235">
    <property type="component" value="Segment"/>
</dbReference>
<keyword evidence="2" id="KW-1185">Reference proteome</keyword>
<dbReference type="RefSeq" id="YP_003969279.1">
    <property type="nucleotide sequence ID" value="NC_014635.1"/>
</dbReference>
<sequence>MSEILVPAKMSVSYKYPEKAIYRPGQLVYFIKKRVSL</sequence>
<gene>
    <name evidence="1" type="ORF">phiAS4_ORF0261</name>
</gene>
<evidence type="ECO:0000313" key="1">
    <source>
        <dbReference type="EMBL" id="ADM79833.1"/>
    </source>
</evidence>
<name>E1A1V9_9CAUD</name>
<dbReference type="EMBL" id="HM452125">
    <property type="protein sequence ID" value="ADM79833.1"/>
    <property type="molecule type" value="Genomic_DNA"/>
</dbReference>
<protein>
    <submittedName>
        <fullName evidence="1">Uncharacterized protein</fullName>
    </submittedName>
</protein>
<accession>E1A1V9</accession>
<dbReference type="GeneID" id="9861396"/>
<organism evidence="1 2">
    <name type="scientific">Aeromonas phage phiAS4</name>
    <dbReference type="NCBI Taxonomy" id="879628"/>
    <lineage>
        <taxon>Viruses</taxon>
        <taxon>Duplodnaviria</taxon>
        <taxon>Heunggongvirae</taxon>
        <taxon>Uroviricota</taxon>
        <taxon>Caudoviricetes</taxon>
        <taxon>Pantevenvirales</taxon>
        <taxon>Straboviridae</taxon>
        <taxon>Tulanevirus</taxon>
        <taxon>Tulanevirus as4</taxon>
    </lineage>
</organism>
<reference evidence="1 2" key="1">
    <citation type="journal article" date="2012" name="Arch. Virol.">
        <title>Complete genomic sequence of a T4-like bacteriophage, phiAS4, infecting Aeromonas salmonicida subsp. salmonicida.</title>
        <authorList>
            <person name="Kim J.H."/>
            <person name="Son J.S."/>
            <person name="Choi Y.J."/>
            <person name="Choresca C.H."/>
            <person name="Shin S.P."/>
            <person name="Han J.E."/>
            <person name="Jun J.W."/>
            <person name="Park S.C."/>
        </authorList>
    </citation>
    <scope>NUCLEOTIDE SEQUENCE [LARGE SCALE GENOMIC DNA]</scope>
</reference>
<evidence type="ECO:0000313" key="2">
    <source>
        <dbReference type="Proteomes" id="UP000002235"/>
    </source>
</evidence>
<dbReference type="KEGG" id="vg:9861396"/>
<proteinExistence type="predicted"/>